<name>A0A7D9DKH7_PARCT</name>
<protein>
    <submittedName>
        <fullName evidence="1">Uncharacterized protein</fullName>
    </submittedName>
</protein>
<keyword evidence="2" id="KW-1185">Reference proteome</keyword>
<dbReference type="PANTHER" id="PTHR33332">
    <property type="entry name" value="REVERSE TRANSCRIPTASE DOMAIN-CONTAINING PROTEIN"/>
    <property type="match status" value="1"/>
</dbReference>
<dbReference type="AlphaFoldDB" id="A0A7D9DKH7"/>
<dbReference type="Proteomes" id="UP001152795">
    <property type="component" value="Unassembled WGS sequence"/>
</dbReference>
<dbReference type="EMBL" id="CACRXK020001185">
    <property type="protein sequence ID" value="CAB3987509.1"/>
    <property type="molecule type" value="Genomic_DNA"/>
</dbReference>
<evidence type="ECO:0000313" key="2">
    <source>
        <dbReference type="Proteomes" id="UP001152795"/>
    </source>
</evidence>
<comment type="caution">
    <text evidence="1">The sequence shown here is derived from an EMBL/GenBank/DDBJ whole genome shotgun (WGS) entry which is preliminary data.</text>
</comment>
<evidence type="ECO:0000313" key="1">
    <source>
        <dbReference type="EMBL" id="CAB3987509.1"/>
    </source>
</evidence>
<reference evidence="1" key="1">
    <citation type="submission" date="2020-04" db="EMBL/GenBank/DDBJ databases">
        <authorList>
            <person name="Alioto T."/>
            <person name="Alioto T."/>
            <person name="Gomez Garrido J."/>
        </authorList>
    </citation>
    <scope>NUCLEOTIDE SEQUENCE</scope>
    <source>
        <strain evidence="1">A484AB</strain>
    </source>
</reference>
<organism evidence="1 2">
    <name type="scientific">Paramuricea clavata</name>
    <name type="common">Red gorgonian</name>
    <name type="synonym">Violescent sea-whip</name>
    <dbReference type="NCBI Taxonomy" id="317549"/>
    <lineage>
        <taxon>Eukaryota</taxon>
        <taxon>Metazoa</taxon>
        <taxon>Cnidaria</taxon>
        <taxon>Anthozoa</taxon>
        <taxon>Octocorallia</taxon>
        <taxon>Malacalcyonacea</taxon>
        <taxon>Plexauridae</taxon>
        <taxon>Paramuricea</taxon>
    </lineage>
</organism>
<proteinExistence type="predicted"/>
<dbReference type="OrthoDB" id="6129079at2759"/>
<gene>
    <name evidence="1" type="ORF">PACLA_8A026034</name>
</gene>
<sequence>MNMNRQHVTLLVILNLSAAFDTVGHHIMLERPKSSFGIQDQVQKWFISYLSNRSQILESHLPDAHAFADDNQLYVSFQPDSMSGQLSAVTVMENCIDDIKTWMLNDKLKLNDASSEAKDLGFWLASQMKCDTNVNSSSYFILMIESLHQISPCYDFLGVDWGLLA</sequence>
<accession>A0A7D9DKH7</accession>